<comment type="caution">
    <text evidence="2">The sequence shown here is derived from an EMBL/GenBank/DDBJ whole genome shotgun (WGS) entry which is preliminary data.</text>
</comment>
<evidence type="ECO:0000313" key="2">
    <source>
        <dbReference type="EMBL" id="GAA2155964.1"/>
    </source>
</evidence>
<organism evidence="2 3">
    <name type="scientific">Kitasatospora kazusensis</name>
    <dbReference type="NCBI Taxonomy" id="407974"/>
    <lineage>
        <taxon>Bacteria</taxon>
        <taxon>Bacillati</taxon>
        <taxon>Actinomycetota</taxon>
        <taxon>Actinomycetes</taxon>
        <taxon>Kitasatosporales</taxon>
        <taxon>Streptomycetaceae</taxon>
        <taxon>Kitasatospora</taxon>
    </lineage>
</organism>
<dbReference type="Proteomes" id="UP001422759">
    <property type="component" value="Unassembled WGS sequence"/>
</dbReference>
<sequence>MRAARMFVRTWRILTKLRTDPARATSLPTAAAVDIGLSQDPDTGVDRWAVVEANMPWLAHSYAADPEAVLDVVLRAAGPLHLVAPGDRGFLRGLPAPAGSCGARDRAAAVRATRAARP</sequence>
<evidence type="ECO:0000313" key="3">
    <source>
        <dbReference type="Proteomes" id="UP001422759"/>
    </source>
</evidence>
<dbReference type="EMBL" id="BAAANT010000049">
    <property type="protein sequence ID" value="GAA2155964.1"/>
    <property type="molecule type" value="Genomic_DNA"/>
</dbReference>
<dbReference type="RefSeq" id="WP_344468801.1">
    <property type="nucleotide sequence ID" value="NZ_BAAANT010000049.1"/>
</dbReference>
<reference evidence="3" key="1">
    <citation type="journal article" date="2019" name="Int. J. Syst. Evol. Microbiol.">
        <title>The Global Catalogue of Microorganisms (GCM) 10K type strain sequencing project: providing services to taxonomists for standard genome sequencing and annotation.</title>
        <authorList>
            <consortium name="The Broad Institute Genomics Platform"/>
            <consortium name="The Broad Institute Genome Sequencing Center for Infectious Disease"/>
            <person name="Wu L."/>
            <person name="Ma J."/>
        </authorList>
    </citation>
    <scope>NUCLEOTIDE SEQUENCE [LARGE SCALE GENOMIC DNA]</scope>
    <source>
        <strain evidence="3">JCM 14560</strain>
    </source>
</reference>
<dbReference type="Pfam" id="PF18299">
    <property type="entry name" value="R2K_2"/>
    <property type="match status" value="1"/>
</dbReference>
<gene>
    <name evidence="2" type="ORF">GCM10009760_56420</name>
</gene>
<protein>
    <recommendedName>
        <fullName evidence="1">ATP-grasp domain-containing protein</fullName>
    </recommendedName>
</protein>
<name>A0ABP5LXK1_9ACTN</name>
<feature type="domain" description="ATP-grasp" evidence="1">
    <location>
        <begin position="25"/>
        <end position="72"/>
    </location>
</feature>
<evidence type="ECO:0000259" key="1">
    <source>
        <dbReference type="Pfam" id="PF18299"/>
    </source>
</evidence>
<keyword evidence="3" id="KW-1185">Reference proteome</keyword>
<accession>A0ABP5LXK1</accession>
<dbReference type="InterPro" id="IPR041261">
    <property type="entry name" value="R2K_2"/>
</dbReference>
<proteinExistence type="predicted"/>